<dbReference type="InterPro" id="IPR036388">
    <property type="entry name" value="WH-like_DNA-bd_sf"/>
</dbReference>
<dbReference type="Gene3D" id="1.10.10.10">
    <property type="entry name" value="Winged helix-like DNA-binding domain superfamily/Winged helix DNA-binding domain"/>
    <property type="match status" value="1"/>
</dbReference>
<gene>
    <name evidence="6" type="ORF">CEW88_19015</name>
</gene>
<reference evidence="6 7" key="1">
    <citation type="submission" date="2017-06" db="EMBL/GenBank/DDBJ databases">
        <title>Yangia sp. YSBP01 complete genome sequence.</title>
        <authorList>
            <person name="Woo J.-H."/>
            <person name="Kim H.-S."/>
        </authorList>
    </citation>
    <scope>NUCLEOTIDE SEQUENCE [LARGE SCALE GENOMIC DNA]</scope>
    <source>
        <strain evidence="6 7">YSBP01</strain>
    </source>
</reference>
<dbReference type="InterPro" id="IPR058163">
    <property type="entry name" value="LysR-type_TF_proteobact-type"/>
</dbReference>
<dbReference type="Pfam" id="PF00126">
    <property type="entry name" value="HTH_1"/>
    <property type="match status" value="1"/>
</dbReference>
<dbReference type="PANTHER" id="PTHR30537">
    <property type="entry name" value="HTH-TYPE TRANSCRIPTIONAL REGULATOR"/>
    <property type="match status" value="1"/>
</dbReference>
<dbReference type="Gene3D" id="3.40.190.290">
    <property type="match status" value="1"/>
</dbReference>
<dbReference type="InterPro" id="IPR005119">
    <property type="entry name" value="LysR_subst-bd"/>
</dbReference>
<dbReference type="PROSITE" id="PS50931">
    <property type="entry name" value="HTH_LYSR"/>
    <property type="match status" value="1"/>
</dbReference>
<protein>
    <submittedName>
        <fullName evidence="6">LysR family transcriptional regulator</fullName>
    </submittedName>
</protein>
<dbReference type="AlphaFoldDB" id="A0A2U8HIV9"/>
<dbReference type="InterPro" id="IPR036390">
    <property type="entry name" value="WH_DNA-bd_sf"/>
</dbReference>
<accession>A0A2U8HIV9</accession>
<evidence type="ECO:0000256" key="4">
    <source>
        <dbReference type="ARBA" id="ARBA00023163"/>
    </source>
</evidence>
<dbReference type="GO" id="GO:0006351">
    <property type="term" value="P:DNA-templated transcription"/>
    <property type="evidence" value="ECO:0007669"/>
    <property type="project" value="TreeGrafter"/>
</dbReference>
<dbReference type="OrthoDB" id="9798121at2"/>
<evidence type="ECO:0000313" key="6">
    <source>
        <dbReference type="EMBL" id="AWI85774.1"/>
    </source>
</evidence>
<keyword evidence="3" id="KW-0238">DNA-binding</keyword>
<name>A0A2U8HIV9_9RHOB</name>
<keyword evidence="4" id="KW-0804">Transcription</keyword>
<dbReference type="InterPro" id="IPR000847">
    <property type="entry name" value="LysR_HTH_N"/>
</dbReference>
<keyword evidence="2" id="KW-0805">Transcription regulation</keyword>
<evidence type="ECO:0000313" key="7">
    <source>
        <dbReference type="Proteomes" id="UP000244915"/>
    </source>
</evidence>
<dbReference type="SUPFAM" id="SSF46785">
    <property type="entry name" value="Winged helix' DNA-binding domain"/>
    <property type="match status" value="1"/>
</dbReference>
<evidence type="ECO:0000256" key="3">
    <source>
        <dbReference type="ARBA" id="ARBA00023125"/>
    </source>
</evidence>
<dbReference type="PANTHER" id="PTHR30537:SF3">
    <property type="entry name" value="TRANSCRIPTIONAL REGULATORY PROTEIN"/>
    <property type="match status" value="1"/>
</dbReference>
<dbReference type="KEGG" id="ypac:CEW88_19015"/>
<evidence type="ECO:0000259" key="5">
    <source>
        <dbReference type="PROSITE" id="PS50931"/>
    </source>
</evidence>
<comment type="similarity">
    <text evidence="1">Belongs to the LysR transcriptional regulatory family.</text>
</comment>
<evidence type="ECO:0000256" key="1">
    <source>
        <dbReference type="ARBA" id="ARBA00009437"/>
    </source>
</evidence>
<dbReference type="Proteomes" id="UP000244915">
    <property type="component" value="Chromosome 2"/>
</dbReference>
<feature type="domain" description="HTH lysR-type" evidence="5">
    <location>
        <begin position="15"/>
        <end position="66"/>
    </location>
</feature>
<dbReference type="SUPFAM" id="SSF53850">
    <property type="entry name" value="Periplasmic binding protein-like II"/>
    <property type="match status" value="1"/>
</dbReference>
<dbReference type="EMBL" id="CP022190">
    <property type="protein sequence ID" value="AWI85774.1"/>
    <property type="molecule type" value="Genomic_DNA"/>
</dbReference>
<dbReference type="RefSeq" id="WP_108969756.1">
    <property type="nucleotide sequence ID" value="NZ_CP022190.1"/>
</dbReference>
<evidence type="ECO:0000256" key="2">
    <source>
        <dbReference type="ARBA" id="ARBA00023015"/>
    </source>
</evidence>
<proteinExistence type="inferred from homology"/>
<dbReference type="PRINTS" id="PR00039">
    <property type="entry name" value="HTHLYSR"/>
</dbReference>
<dbReference type="GO" id="GO:0003700">
    <property type="term" value="F:DNA-binding transcription factor activity"/>
    <property type="evidence" value="ECO:0007669"/>
    <property type="project" value="InterPro"/>
</dbReference>
<dbReference type="GO" id="GO:0043565">
    <property type="term" value="F:sequence-specific DNA binding"/>
    <property type="evidence" value="ECO:0007669"/>
    <property type="project" value="TreeGrafter"/>
</dbReference>
<sequence length="300" mass="32657">MSISERPDVGWDDQRAFLAVIDGGSLSEAARRLGLSQPTVRARIACLEKALGSALFTRAVNGMVPTKQALALAMHVRAMQRASDALVRAASAPSDAIAGVVRLSVSEVVGMEVMPSMLASLRAVHPELRVELILSNTSANLLEQEVDVAIRMTPPKQKALVARKVATIPLGFYAHRRYLEARGVPATIAEFSTHDLIGPDRSRRDLLFASQIFPELPPERFVLRTDSHPAHLAAARAGLGIAVAQVPLARRYDDLVRVLPDLQVAALETWIVLHEDLRDTPRVRALRDHLAAAFVDFGRG</sequence>
<organism evidence="6 7">
    <name type="scientific">Alloyangia pacifica</name>
    <dbReference type="NCBI Taxonomy" id="311180"/>
    <lineage>
        <taxon>Bacteria</taxon>
        <taxon>Pseudomonadati</taxon>
        <taxon>Pseudomonadota</taxon>
        <taxon>Alphaproteobacteria</taxon>
        <taxon>Rhodobacterales</taxon>
        <taxon>Roseobacteraceae</taxon>
        <taxon>Alloyangia</taxon>
    </lineage>
</organism>
<dbReference type="Pfam" id="PF03466">
    <property type="entry name" value="LysR_substrate"/>
    <property type="match status" value="1"/>
</dbReference>